<keyword evidence="4" id="KW-1185">Reference proteome</keyword>
<evidence type="ECO:0000313" key="4">
    <source>
        <dbReference type="Proteomes" id="UP000825002"/>
    </source>
</evidence>
<dbReference type="InterPro" id="IPR036058">
    <property type="entry name" value="Kazal_dom_sf"/>
</dbReference>
<evidence type="ECO:0000259" key="2">
    <source>
        <dbReference type="Pfam" id="PF07648"/>
    </source>
</evidence>
<keyword evidence="1" id="KW-0732">Signal</keyword>
<dbReference type="Pfam" id="PF07648">
    <property type="entry name" value="Kazal_2"/>
    <property type="match status" value="1"/>
</dbReference>
<sequence length="208" mass="23381">MIMIKWTQIVALSVIIGAVFALAHEDVVYEPSRAYLEAASRHKRQADPDVPDYEKIGEIQDYGNNTHYCNGNLLDDGPPGMVREFLPGWPDVDDWANGSGSLGRGAWAWKCCCMNAIFPCPYGWCKRGAATPCHCRTCPDVKEDKVCSNKGKEYRSPCDFKYWACHNGRRGHWLVGKPTATKRCKQIADENNFNIPITLCNHGNRDIV</sequence>
<evidence type="ECO:0000256" key="1">
    <source>
        <dbReference type="SAM" id="SignalP"/>
    </source>
</evidence>
<gene>
    <name evidence="3" type="ORF">GZH46_02533</name>
</gene>
<reference evidence="3 4" key="1">
    <citation type="submission" date="2020-10" db="EMBL/GenBank/DDBJ databases">
        <authorList>
            <person name="Klimov P.B."/>
            <person name="Dyachkov S.M."/>
            <person name="Chetverikov P.E."/>
        </authorList>
    </citation>
    <scope>NUCLEOTIDE SEQUENCE [LARGE SCALE GENOMIC DNA]</scope>
    <source>
        <strain evidence="3">BMOC 18-1129-001#AD2665</strain>
        <tissue evidence="3">Entire mites</tissue>
    </source>
</reference>
<protein>
    <recommendedName>
        <fullName evidence="2">Kazal-like domain-containing protein</fullName>
    </recommendedName>
</protein>
<proteinExistence type="predicted"/>
<comment type="caution">
    <text evidence="3">The sequence shown here is derived from an EMBL/GenBank/DDBJ whole genome shotgun (WGS) entry which is preliminary data.</text>
</comment>
<dbReference type="InterPro" id="IPR002350">
    <property type="entry name" value="Kazal_dom"/>
</dbReference>
<dbReference type="EMBL" id="JAIFTH010000790">
    <property type="protein sequence ID" value="KAG9508959.1"/>
    <property type="molecule type" value="Genomic_DNA"/>
</dbReference>
<accession>A0ABQ7S6C2</accession>
<name>A0ABQ7S6C2_9ACAR</name>
<dbReference type="Proteomes" id="UP000825002">
    <property type="component" value="Unassembled WGS sequence"/>
</dbReference>
<feature type="signal peptide" evidence="1">
    <location>
        <begin position="1"/>
        <end position="21"/>
    </location>
</feature>
<organism evidence="3 4">
    <name type="scientific">Fragariocoptes setiger</name>
    <dbReference type="NCBI Taxonomy" id="1670756"/>
    <lineage>
        <taxon>Eukaryota</taxon>
        <taxon>Metazoa</taxon>
        <taxon>Ecdysozoa</taxon>
        <taxon>Arthropoda</taxon>
        <taxon>Chelicerata</taxon>
        <taxon>Arachnida</taxon>
        <taxon>Acari</taxon>
        <taxon>Acariformes</taxon>
        <taxon>Trombidiformes</taxon>
        <taxon>Prostigmata</taxon>
        <taxon>Eupodina</taxon>
        <taxon>Eriophyoidea</taxon>
        <taxon>Phytoptidae</taxon>
        <taxon>Fragariocoptes</taxon>
    </lineage>
</organism>
<dbReference type="SUPFAM" id="SSF100895">
    <property type="entry name" value="Kazal-type serine protease inhibitors"/>
    <property type="match status" value="1"/>
</dbReference>
<feature type="chain" id="PRO_5045592441" description="Kazal-like domain-containing protein" evidence="1">
    <location>
        <begin position="22"/>
        <end position="208"/>
    </location>
</feature>
<feature type="domain" description="Kazal-like" evidence="2">
    <location>
        <begin position="133"/>
        <end position="171"/>
    </location>
</feature>
<evidence type="ECO:0000313" key="3">
    <source>
        <dbReference type="EMBL" id="KAG9508959.1"/>
    </source>
</evidence>